<comment type="catalytic activity">
    <reaction evidence="7">
        <text>L-seryl-[protein] + ATP = O-phospho-L-seryl-[protein] + ADP + H(+)</text>
        <dbReference type="Rhea" id="RHEA:17989"/>
        <dbReference type="Rhea" id="RHEA-COMP:9863"/>
        <dbReference type="Rhea" id="RHEA-COMP:11604"/>
        <dbReference type="ChEBI" id="CHEBI:15378"/>
        <dbReference type="ChEBI" id="CHEBI:29999"/>
        <dbReference type="ChEBI" id="CHEBI:30616"/>
        <dbReference type="ChEBI" id="CHEBI:83421"/>
        <dbReference type="ChEBI" id="CHEBI:456216"/>
        <dbReference type="EC" id="2.7.11.1"/>
    </reaction>
</comment>
<keyword evidence="13" id="KW-1185">Reference proteome</keyword>
<feature type="region of interest" description="Disordered" evidence="9">
    <location>
        <begin position="732"/>
        <end position="793"/>
    </location>
</feature>
<evidence type="ECO:0000259" key="11">
    <source>
        <dbReference type="PROSITE" id="PS50011"/>
    </source>
</evidence>
<feature type="region of interest" description="Disordered" evidence="9">
    <location>
        <begin position="550"/>
        <end position="607"/>
    </location>
</feature>
<evidence type="ECO:0000256" key="5">
    <source>
        <dbReference type="ARBA" id="ARBA00022840"/>
    </source>
</evidence>
<feature type="compositionally biased region" description="Low complexity" evidence="9">
    <location>
        <begin position="442"/>
        <end position="455"/>
    </location>
</feature>
<sequence>MGKRPRTTPHYITGIGDGDVHDGTPNDDGSRLRGSNNGNNGNNGNNHKNKHKNSHHNSGSNGNHAHGHAYHGRQDLRHHREKHDPEQLAAREEILHRIEDPLLARDAAAVALNLDLNLDPGTLAPGELGLGPDAGAAKTAMNEMDASGQWQASSLVFYGLGVVVVVGIALHFVAEFSSVGRIMMIRHDHCNGKGRTKSGRHGSQSRPYQYRRRQRQRRIQKLRKKKTDEWSDDEEPIQDGAGLFSMGNHQHQHHHTGSSSKTGNSSGDGNANGDYDYGSPQYRPYPFDYDPHNGYGYGYDYDYEHDYDYDRQHKSGSGSNNSGSNHPIHGHTHGTGTASSSVYHSNEYYREPDSHLAGQDLSHRRTGAAGRDPQPQHYDYYAGAGAGAATTGAATTSAATTGAATTGAATTAGASAGARAQGAAGVVPTYKFPARKKHPQRGVSPMSSYSSVGSGARPRAATPGRGTGTHPLSQPRLRTPSHTPDRFASGTGWQHLPRPQKGATALDPMVLLAPAEASRSKRTTELGASRLPADPASRFSSFASIADAGRLSGDSGNDNEKDNENADADTKGHRGEHHRHGSGEGHQEASSASEAWSSRSFSSHHSPVLPKSVLGDSIASAALHQKSLMLTPGNSDFQETPLIGNVRKTIAICDGSEPSLELAALMPMAPEVADSCAGSKGAVEGTTIPFLPHLKVPPDGSLDVGLTPPVRSASPPPRSILLDELRLVEMETGNSTHWNDTEVVGDPFGLPDDEESQSQPREAPDYESSASNRPASGESTDVSIPSDDPRKSIVHKRQNLTMATDSAKSLQSSIDFAELQLQEVIGGGGFGQVWKATWRGTPVAVKVLTGSAQNTHIAKAILEEFKAEINLLKGMRHPNICLYMGACMTPPNRAIITELAANGSVWDSLRLPLMPPYTASDGTPNGSWPLSLYLPSHHGVPPTSSGSVLRATTEISAPIPPRGTWPWELVKRVSCGAARGMAYLHSGHPPVLHRDLKSANLLLDESYTTKVCDFGLSRLKAQARSMTANCGTVQWMAPEVLANRSYDERADVYSFGIIVWELLSRECPYEGMTAIQCALAVLNRDKRPEIPKWCPPGLHALIKSCTKKDPSERPSFAEIIAALDAMG</sequence>
<name>A0A448ZCV3_9STRA</name>
<evidence type="ECO:0000256" key="10">
    <source>
        <dbReference type="SAM" id="Phobius"/>
    </source>
</evidence>
<dbReference type="InterPro" id="IPR001245">
    <property type="entry name" value="Ser-Thr/Tyr_kinase_cat_dom"/>
</dbReference>
<keyword evidence="1" id="KW-0723">Serine/threonine-protein kinase</keyword>
<feature type="region of interest" description="Disordered" evidence="9">
    <location>
        <begin position="308"/>
        <end position="340"/>
    </location>
</feature>
<dbReference type="InterPro" id="IPR000719">
    <property type="entry name" value="Prot_kinase_dom"/>
</dbReference>
<feature type="compositionally biased region" description="Low complexity" evidence="9">
    <location>
        <begin position="257"/>
        <end position="279"/>
    </location>
</feature>
<feature type="region of interest" description="Disordered" evidence="9">
    <location>
        <begin position="1"/>
        <end position="85"/>
    </location>
</feature>
<dbReference type="Gene3D" id="1.10.510.10">
    <property type="entry name" value="Transferase(Phosphotransferase) domain 1"/>
    <property type="match status" value="1"/>
</dbReference>
<dbReference type="OrthoDB" id="339325at2759"/>
<organism evidence="12 13">
    <name type="scientific">Pseudo-nitzschia multistriata</name>
    <dbReference type="NCBI Taxonomy" id="183589"/>
    <lineage>
        <taxon>Eukaryota</taxon>
        <taxon>Sar</taxon>
        <taxon>Stramenopiles</taxon>
        <taxon>Ochrophyta</taxon>
        <taxon>Bacillariophyta</taxon>
        <taxon>Bacillariophyceae</taxon>
        <taxon>Bacillariophycidae</taxon>
        <taxon>Bacillariales</taxon>
        <taxon>Bacillariaceae</taxon>
        <taxon>Pseudo-nitzschia</taxon>
    </lineage>
</organism>
<keyword evidence="3 8" id="KW-0547">Nucleotide-binding</keyword>
<feature type="region of interest" description="Disordered" evidence="9">
    <location>
        <begin position="190"/>
        <end position="289"/>
    </location>
</feature>
<dbReference type="GO" id="GO:0005524">
    <property type="term" value="F:ATP binding"/>
    <property type="evidence" value="ECO:0007669"/>
    <property type="project" value="UniProtKB-UniRule"/>
</dbReference>
<dbReference type="PROSITE" id="PS00108">
    <property type="entry name" value="PROTEIN_KINASE_ST"/>
    <property type="match status" value="1"/>
</dbReference>
<keyword evidence="10" id="KW-1133">Transmembrane helix</keyword>
<accession>A0A448ZCV3</accession>
<dbReference type="CDD" id="cd13999">
    <property type="entry name" value="STKc_MAP3K-like"/>
    <property type="match status" value="1"/>
</dbReference>
<dbReference type="Gene3D" id="3.30.200.20">
    <property type="entry name" value="Phosphorylase Kinase, domain 1"/>
    <property type="match status" value="1"/>
</dbReference>
<evidence type="ECO:0000256" key="1">
    <source>
        <dbReference type="ARBA" id="ARBA00022527"/>
    </source>
</evidence>
<comment type="catalytic activity">
    <reaction evidence="6">
        <text>L-threonyl-[protein] + ATP = O-phospho-L-threonyl-[protein] + ADP + H(+)</text>
        <dbReference type="Rhea" id="RHEA:46608"/>
        <dbReference type="Rhea" id="RHEA-COMP:11060"/>
        <dbReference type="Rhea" id="RHEA-COMP:11605"/>
        <dbReference type="ChEBI" id="CHEBI:15378"/>
        <dbReference type="ChEBI" id="CHEBI:30013"/>
        <dbReference type="ChEBI" id="CHEBI:30616"/>
        <dbReference type="ChEBI" id="CHEBI:61977"/>
        <dbReference type="ChEBI" id="CHEBI:456216"/>
        <dbReference type="EC" id="2.7.11.1"/>
    </reaction>
</comment>
<dbReference type="InterPro" id="IPR051681">
    <property type="entry name" value="Ser/Thr_Kinases-Pseudokinases"/>
</dbReference>
<dbReference type="Proteomes" id="UP000291116">
    <property type="component" value="Unassembled WGS sequence"/>
</dbReference>
<evidence type="ECO:0000256" key="3">
    <source>
        <dbReference type="ARBA" id="ARBA00022741"/>
    </source>
</evidence>
<gene>
    <name evidence="12" type="ORF">PSNMU_V1.4_AUG-EV-PASAV3_0066900</name>
</gene>
<feature type="compositionally biased region" description="Basic and acidic residues" evidence="9">
    <location>
        <begin position="18"/>
        <end position="31"/>
    </location>
</feature>
<dbReference type="SMART" id="SM00220">
    <property type="entry name" value="S_TKc"/>
    <property type="match status" value="1"/>
</dbReference>
<feature type="binding site" evidence="8">
    <location>
        <position position="846"/>
    </location>
    <ligand>
        <name>ATP</name>
        <dbReference type="ChEBI" id="CHEBI:30616"/>
    </ligand>
</feature>
<dbReference type="InterPro" id="IPR017441">
    <property type="entry name" value="Protein_kinase_ATP_BS"/>
</dbReference>
<feature type="compositionally biased region" description="Basic residues" evidence="9">
    <location>
        <begin position="209"/>
        <end position="225"/>
    </location>
</feature>
<dbReference type="AlphaFoldDB" id="A0A448ZCV3"/>
<keyword evidence="10" id="KW-0472">Membrane</keyword>
<reference evidence="12 13" key="1">
    <citation type="submission" date="2019-01" db="EMBL/GenBank/DDBJ databases">
        <authorList>
            <person name="Ferrante I. M."/>
        </authorList>
    </citation>
    <scope>NUCLEOTIDE SEQUENCE [LARGE SCALE GENOMIC DNA]</scope>
    <source>
        <strain evidence="12 13">B856</strain>
    </source>
</reference>
<proteinExistence type="predicted"/>
<feature type="compositionally biased region" description="Basic residues" evidence="9">
    <location>
        <begin position="65"/>
        <end position="81"/>
    </location>
</feature>
<evidence type="ECO:0000256" key="2">
    <source>
        <dbReference type="ARBA" id="ARBA00022679"/>
    </source>
</evidence>
<feature type="domain" description="Protein kinase" evidence="11">
    <location>
        <begin position="819"/>
        <end position="1126"/>
    </location>
</feature>
<dbReference type="PROSITE" id="PS00107">
    <property type="entry name" value="PROTEIN_KINASE_ATP"/>
    <property type="match status" value="1"/>
</dbReference>
<feature type="compositionally biased region" description="Low complexity" evidence="9">
    <location>
        <begin position="588"/>
        <end position="606"/>
    </location>
</feature>
<dbReference type="PANTHER" id="PTHR44329:SF288">
    <property type="entry name" value="MITOGEN-ACTIVATED PROTEIN KINASE KINASE KINASE 20"/>
    <property type="match status" value="1"/>
</dbReference>
<feature type="compositionally biased region" description="Low complexity" evidence="9">
    <location>
        <begin position="315"/>
        <end position="325"/>
    </location>
</feature>
<feature type="compositionally biased region" description="Low complexity" evidence="9">
    <location>
        <begin position="34"/>
        <end position="46"/>
    </location>
</feature>
<keyword evidence="10" id="KW-0812">Transmembrane</keyword>
<dbReference type="Pfam" id="PF07714">
    <property type="entry name" value="PK_Tyr_Ser-Thr"/>
    <property type="match status" value="1"/>
</dbReference>
<evidence type="ECO:0000256" key="9">
    <source>
        <dbReference type="SAM" id="MobiDB-lite"/>
    </source>
</evidence>
<evidence type="ECO:0000313" key="13">
    <source>
        <dbReference type="Proteomes" id="UP000291116"/>
    </source>
</evidence>
<evidence type="ECO:0000256" key="6">
    <source>
        <dbReference type="ARBA" id="ARBA00047899"/>
    </source>
</evidence>
<evidence type="ECO:0000256" key="7">
    <source>
        <dbReference type="ARBA" id="ARBA00048679"/>
    </source>
</evidence>
<keyword evidence="2" id="KW-0808">Transferase</keyword>
<dbReference type="FunFam" id="3.30.200.20:FF:000034">
    <property type="entry name" value="Kinase suppressor of Ras 1"/>
    <property type="match status" value="1"/>
</dbReference>
<keyword evidence="4" id="KW-0418">Kinase</keyword>
<evidence type="ECO:0000256" key="8">
    <source>
        <dbReference type="PROSITE-ProRule" id="PRU10141"/>
    </source>
</evidence>
<dbReference type="PROSITE" id="PS50011">
    <property type="entry name" value="PROTEIN_KINASE_DOM"/>
    <property type="match status" value="1"/>
</dbReference>
<evidence type="ECO:0000313" key="12">
    <source>
        <dbReference type="EMBL" id="VEU39814.1"/>
    </source>
</evidence>
<dbReference type="SUPFAM" id="SSF56112">
    <property type="entry name" value="Protein kinase-like (PK-like)"/>
    <property type="match status" value="1"/>
</dbReference>
<dbReference type="EMBL" id="CAACVS010000236">
    <property type="protein sequence ID" value="VEU39814.1"/>
    <property type="molecule type" value="Genomic_DNA"/>
</dbReference>
<feature type="compositionally biased region" description="Basic and acidic residues" evidence="9">
    <location>
        <begin position="558"/>
        <end position="573"/>
    </location>
</feature>
<protein>
    <recommendedName>
        <fullName evidence="11">Protein kinase domain-containing protein</fullName>
    </recommendedName>
</protein>
<feature type="transmembrane region" description="Helical" evidence="10">
    <location>
        <begin position="155"/>
        <end position="174"/>
    </location>
</feature>
<feature type="region of interest" description="Disordered" evidence="9">
    <location>
        <begin position="432"/>
        <end position="501"/>
    </location>
</feature>
<dbReference type="PANTHER" id="PTHR44329">
    <property type="entry name" value="SERINE/THREONINE-PROTEIN KINASE TNNI3K-RELATED"/>
    <property type="match status" value="1"/>
</dbReference>
<evidence type="ECO:0000256" key="4">
    <source>
        <dbReference type="ARBA" id="ARBA00022777"/>
    </source>
</evidence>
<dbReference type="GO" id="GO:0004674">
    <property type="term" value="F:protein serine/threonine kinase activity"/>
    <property type="evidence" value="ECO:0007669"/>
    <property type="project" value="UniProtKB-KW"/>
</dbReference>
<keyword evidence="5 8" id="KW-0067">ATP-binding</keyword>
<feature type="compositionally biased region" description="Polar residues" evidence="9">
    <location>
        <begin position="768"/>
        <end position="783"/>
    </location>
</feature>
<dbReference type="InterPro" id="IPR008271">
    <property type="entry name" value="Ser/Thr_kinase_AS"/>
</dbReference>
<dbReference type="InterPro" id="IPR011009">
    <property type="entry name" value="Kinase-like_dom_sf"/>
</dbReference>